<evidence type="ECO:0000259" key="6">
    <source>
        <dbReference type="PROSITE" id="PS51352"/>
    </source>
</evidence>
<dbReference type="EMBL" id="FPHB01000041">
    <property type="protein sequence ID" value="SFV57646.1"/>
    <property type="molecule type" value="Genomic_DNA"/>
</dbReference>
<dbReference type="PROSITE" id="PS51352">
    <property type="entry name" value="THIOREDOXIN_2"/>
    <property type="match status" value="1"/>
</dbReference>
<dbReference type="AlphaFoldDB" id="A0A1W1BVU4"/>
<dbReference type="CDD" id="cd02947">
    <property type="entry name" value="TRX_family"/>
    <property type="match status" value="1"/>
</dbReference>
<dbReference type="Pfam" id="PF00085">
    <property type="entry name" value="Thioredoxin"/>
    <property type="match status" value="1"/>
</dbReference>
<dbReference type="NCBIfam" id="NF008229">
    <property type="entry name" value="PRK10996.1"/>
    <property type="match status" value="1"/>
</dbReference>
<keyword evidence="1" id="KW-0813">Transport</keyword>
<dbReference type="Gene3D" id="2.30.30.380">
    <property type="entry name" value="Zn-finger domain of Sec23/24"/>
    <property type="match status" value="1"/>
</dbReference>
<evidence type="ECO:0000256" key="2">
    <source>
        <dbReference type="ARBA" id="ARBA00022723"/>
    </source>
</evidence>
<dbReference type="InterPro" id="IPR017937">
    <property type="entry name" value="Thioredoxin_CS"/>
</dbReference>
<dbReference type="InterPro" id="IPR005746">
    <property type="entry name" value="Thioredoxin"/>
</dbReference>
<feature type="domain" description="Thioredoxin" evidence="6">
    <location>
        <begin position="26"/>
        <end position="140"/>
    </location>
</feature>
<dbReference type="FunFam" id="3.40.30.10:FF:000001">
    <property type="entry name" value="Thioredoxin"/>
    <property type="match status" value="1"/>
</dbReference>
<dbReference type="InterPro" id="IPR013766">
    <property type="entry name" value="Thioredoxin_domain"/>
</dbReference>
<evidence type="ECO:0000313" key="7">
    <source>
        <dbReference type="EMBL" id="SFV57646.1"/>
    </source>
</evidence>
<dbReference type="PANTHER" id="PTHR45663">
    <property type="entry name" value="GEO12009P1"/>
    <property type="match status" value="1"/>
</dbReference>
<evidence type="ECO:0000256" key="1">
    <source>
        <dbReference type="ARBA" id="ARBA00022448"/>
    </source>
</evidence>
<dbReference type="Pfam" id="PF21352">
    <property type="entry name" value="Zn_ribbon_Thio2"/>
    <property type="match status" value="1"/>
</dbReference>
<dbReference type="SUPFAM" id="SSF52833">
    <property type="entry name" value="Thioredoxin-like"/>
    <property type="match status" value="1"/>
</dbReference>
<dbReference type="GO" id="GO:0046872">
    <property type="term" value="F:metal ion binding"/>
    <property type="evidence" value="ECO:0007669"/>
    <property type="project" value="UniProtKB-KW"/>
</dbReference>
<keyword evidence="2" id="KW-0479">Metal-binding</keyword>
<accession>A0A1W1BVU4</accession>
<dbReference type="GO" id="GO:0005829">
    <property type="term" value="C:cytosol"/>
    <property type="evidence" value="ECO:0007669"/>
    <property type="project" value="TreeGrafter"/>
</dbReference>
<reference evidence="7" key="1">
    <citation type="submission" date="2016-10" db="EMBL/GenBank/DDBJ databases">
        <authorList>
            <person name="de Groot N.N."/>
        </authorList>
    </citation>
    <scope>NUCLEOTIDE SEQUENCE</scope>
</reference>
<keyword evidence="5" id="KW-0676">Redox-active center</keyword>
<keyword evidence="3" id="KW-0249">Electron transport</keyword>
<dbReference type="Gene3D" id="3.40.30.10">
    <property type="entry name" value="Glutaredoxin"/>
    <property type="match status" value="1"/>
</dbReference>
<protein>
    <submittedName>
        <fullName evidence="7">Thioredoxin</fullName>
    </submittedName>
</protein>
<dbReference type="PRINTS" id="PR00421">
    <property type="entry name" value="THIOREDOXIN"/>
</dbReference>
<dbReference type="PANTHER" id="PTHR45663:SF40">
    <property type="entry name" value="THIOREDOXIN 2"/>
    <property type="match status" value="1"/>
</dbReference>
<name>A0A1W1BVU4_9ZZZZ</name>
<evidence type="ECO:0000256" key="3">
    <source>
        <dbReference type="ARBA" id="ARBA00022982"/>
    </source>
</evidence>
<evidence type="ECO:0000256" key="5">
    <source>
        <dbReference type="ARBA" id="ARBA00023284"/>
    </source>
</evidence>
<dbReference type="InterPro" id="IPR036249">
    <property type="entry name" value="Thioredoxin-like_sf"/>
</dbReference>
<gene>
    <name evidence="7" type="ORF">MNB_SM-7-1398</name>
</gene>
<dbReference type="PROSITE" id="PS00194">
    <property type="entry name" value="THIOREDOXIN_1"/>
    <property type="match status" value="1"/>
</dbReference>
<evidence type="ECO:0000256" key="4">
    <source>
        <dbReference type="ARBA" id="ARBA00023157"/>
    </source>
</evidence>
<dbReference type="GO" id="GO:0015035">
    <property type="term" value="F:protein-disulfide reductase activity"/>
    <property type="evidence" value="ECO:0007669"/>
    <property type="project" value="InterPro"/>
</dbReference>
<proteinExistence type="predicted"/>
<dbReference type="NCBIfam" id="TIGR01068">
    <property type="entry name" value="thioredoxin"/>
    <property type="match status" value="1"/>
</dbReference>
<organism evidence="7">
    <name type="scientific">hydrothermal vent metagenome</name>
    <dbReference type="NCBI Taxonomy" id="652676"/>
    <lineage>
        <taxon>unclassified sequences</taxon>
        <taxon>metagenomes</taxon>
        <taxon>ecological metagenomes</taxon>
    </lineage>
</organism>
<keyword evidence="4" id="KW-1015">Disulfide bond</keyword>
<dbReference type="InterPro" id="IPR049299">
    <property type="entry name" value="Thio2_N"/>
</dbReference>
<sequence>MRVVCPHCGAVNNVPQKESYKKANCGKCKNSLLDTHPIALNGSNFDHVIANSDIPVVVDFWAPWCGPCRMMAPAFEAAATQFPLKALFAKVNTEEAQDLGARFGIRSIPTIMIFKNGQVVHQVSGALDQNSIAQMVSQFV</sequence>